<evidence type="ECO:0000313" key="7">
    <source>
        <dbReference type="EMBL" id="MDH2050254.1"/>
    </source>
</evidence>
<proteinExistence type="inferred from homology"/>
<feature type="region of interest" description="Disordered" evidence="6">
    <location>
        <begin position="253"/>
        <end position="273"/>
    </location>
</feature>
<dbReference type="CDD" id="cd04730">
    <property type="entry name" value="NPD_like"/>
    <property type="match status" value="1"/>
</dbReference>
<evidence type="ECO:0000313" key="8">
    <source>
        <dbReference type="Proteomes" id="UP001161276"/>
    </source>
</evidence>
<dbReference type="Gene3D" id="3.20.20.70">
    <property type="entry name" value="Aldolase class I"/>
    <property type="match status" value="1"/>
</dbReference>
<evidence type="ECO:0000256" key="1">
    <source>
        <dbReference type="ARBA" id="ARBA00009881"/>
    </source>
</evidence>
<evidence type="ECO:0000256" key="4">
    <source>
        <dbReference type="ARBA" id="ARBA00023002"/>
    </source>
</evidence>
<sequence>MDWLKTLELPVVASPMFIASGPELVIAQCRAGIVGSFPALNARPSSLLDEWLVQIETALEPGGHTPGTVRPGPVAVNLILHKSNTRLDEDLAACVRRRVPIIISSVGDPSDLVKEVHGYGGVVLHDVINVRHAEKAIQAGVDGLILVCAGAGGHAGTMSPFALVGEVRRMFDGLLLVAGAVSRGEDILAIQAMGADLAYMGTRFLATPQANVTEGYRQAILDAAAAGIVYTDHFSGIRANYLRSSVRDAGYDPDNLPSEGRASADFDTPSTPGKKVWRDIWSAGQGVGNIDSVAPVQAVVAQLKQEYEAARARLTPR</sequence>
<comment type="similarity">
    <text evidence="1">Belongs to the nitronate monooxygenase family. NMO class I subfamily.</text>
</comment>
<dbReference type="Proteomes" id="UP001161276">
    <property type="component" value="Unassembled WGS sequence"/>
</dbReference>
<protein>
    <submittedName>
        <fullName evidence="7">Nitronate monooxygenase family protein</fullName>
    </submittedName>
</protein>
<dbReference type="EMBL" id="JAOCKG010000002">
    <property type="protein sequence ID" value="MDH2050254.1"/>
    <property type="molecule type" value="Genomic_DNA"/>
</dbReference>
<comment type="caution">
    <text evidence="7">The sequence shown here is derived from an EMBL/GenBank/DDBJ whole genome shotgun (WGS) entry which is preliminary data.</text>
</comment>
<name>A0AA43B0Y6_9BURK</name>
<dbReference type="PANTHER" id="PTHR42747">
    <property type="entry name" value="NITRONATE MONOOXYGENASE-RELATED"/>
    <property type="match status" value="1"/>
</dbReference>
<keyword evidence="2" id="KW-0285">Flavoprotein</keyword>
<keyword evidence="4" id="KW-0560">Oxidoreductase</keyword>
<dbReference type="InterPro" id="IPR004136">
    <property type="entry name" value="NMO"/>
</dbReference>
<gene>
    <name evidence="7" type="ORF">N5K24_07590</name>
</gene>
<dbReference type="PANTHER" id="PTHR42747:SF4">
    <property type="entry name" value="BLR1330 PROTEIN"/>
    <property type="match status" value="1"/>
</dbReference>
<dbReference type="Pfam" id="PF03060">
    <property type="entry name" value="NMO"/>
    <property type="match status" value="1"/>
</dbReference>
<evidence type="ECO:0000256" key="5">
    <source>
        <dbReference type="ARBA" id="ARBA00023033"/>
    </source>
</evidence>
<dbReference type="InterPro" id="IPR013785">
    <property type="entry name" value="Aldolase_TIM"/>
</dbReference>
<dbReference type="GO" id="GO:0018580">
    <property type="term" value="F:nitronate monooxygenase activity"/>
    <property type="evidence" value="ECO:0007669"/>
    <property type="project" value="InterPro"/>
</dbReference>
<accession>A0AA43B0Y6</accession>
<dbReference type="SUPFAM" id="SSF51412">
    <property type="entry name" value="Inosine monophosphate dehydrogenase (IMPDH)"/>
    <property type="match status" value="1"/>
</dbReference>
<dbReference type="AlphaFoldDB" id="A0AA43B0Y6"/>
<evidence type="ECO:0000256" key="2">
    <source>
        <dbReference type="ARBA" id="ARBA00022630"/>
    </source>
</evidence>
<organism evidence="7 8">
    <name type="scientific">Achromobacter marplatensis</name>
    <dbReference type="NCBI Taxonomy" id="470868"/>
    <lineage>
        <taxon>Bacteria</taxon>
        <taxon>Pseudomonadati</taxon>
        <taxon>Pseudomonadota</taxon>
        <taxon>Betaproteobacteria</taxon>
        <taxon>Burkholderiales</taxon>
        <taxon>Alcaligenaceae</taxon>
        <taxon>Achromobacter</taxon>
    </lineage>
</organism>
<keyword evidence="5 7" id="KW-0503">Monooxygenase</keyword>
<keyword evidence="3" id="KW-0288">FMN</keyword>
<dbReference type="RefSeq" id="WP_006225827.1">
    <property type="nucleotide sequence ID" value="NZ_ALJE01000022.1"/>
</dbReference>
<dbReference type="FunFam" id="3.20.20.70:FF:000210">
    <property type="entry name" value="2-nitropropane dioxygenase"/>
    <property type="match status" value="1"/>
</dbReference>
<evidence type="ECO:0000256" key="3">
    <source>
        <dbReference type="ARBA" id="ARBA00022643"/>
    </source>
</evidence>
<reference evidence="7" key="1">
    <citation type="submission" date="2022-09" db="EMBL/GenBank/DDBJ databases">
        <title>Intensive care unit water sources are persistently colonized with multi-drug resistant bacteria and are the site of extensive horizontal gene transfer of antibiotic resistance genes.</title>
        <authorList>
            <person name="Diorio-Toth L."/>
        </authorList>
    </citation>
    <scope>NUCLEOTIDE SEQUENCE</scope>
    <source>
        <strain evidence="7">GD03676</strain>
    </source>
</reference>
<evidence type="ECO:0000256" key="6">
    <source>
        <dbReference type="SAM" id="MobiDB-lite"/>
    </source>
</evidence>